<evidence type="ECO:0000313" key="2">
    <source>
        <dbReference type="Proteomes" id="UP000008022"/>
    </source>
</evidence>
<dbReference type="Proteomes" id="UP000008022">
    <property type="component" value="Unassembled WGS sequence"/>
</dbReference>
<organism evidence="1 2">
    <name type="scientific">Oryza rufipogon</name>
    <name type="common">Brownbeard rice</name>
    <name type="synonym">Asian wild rice</name>
    <dbReference type="NCBI Taxonomy" id="4529"/>
    <lineage>
        <taxon>Eukaryota</taxon>
        <taxon>Viridiplantae</taxon>
        <taxon>Streptophyta</taxon>
        <taxon>Embryophyta</taxon>
        <taxon>Tracheophyta</taxon>
        <taxon>Spermatophyta</taxon>
        <taxon>Magnoliopsida</taxon>
        <taxon>Liliopsida</taxon>
        <taxon>Poales</taxon>
        <taxon>Poaceae</taxon>
        <taxon>BOP clade</taxon>
        <taxon>Oryzoideae</taxon>
        <taxon>Oryzeae</taxon>
        <taxon>Oryzinae</taxon>
        <taxon>Oryza</taxon>
    </lineage>
</organism>
<proteinExistence type="predicted"/>
<reference evidence="2" key="1">
    <citation type="submission" date="2013-06" db="EMBL/GenBank/DDBJ databases">
        <authorList>
            <person name="Zhao Q."/>
        </authorList>
    </citation>
    <scope>NUCLEOTIDE SEQUENCE</scope>
    <source>
        <strain evidence="2">cv. W1943</strain>
    </source>
</reference>
<reference evidence="1" key="2">
    <citation type="submission" date="2015-06" db="UniProtKB">
        <authorList>
            <consortium name="EnsemblPlants"/>
        </authorList>
    </citation>
    <scope>IDENTIFICATION</scope>
</reference>
<sequence length="134" mass="14795">MVSSGGSGGARHGVVAAWASFFSSRIGLDCQNYHTGTCPNCCGWVRCLATFQRLRCTATYSVLPSSSTLQSCWQSVIQRQRNAQSAMMCKPWTCQYWRTKLGSEDSTMDRIPPLVMFCGDLKRCCESMQVALAS</sequence>
<accession>A0A0E0R561</accession>
<protein>
    <submittedName>
        <fullName evidence="1">Uncharacterized protein</fullName>
    </submittedName>
</protein>
<name>A0A0E0R561_ORYRU</name>
<keyword evidence="2" id="KW-1185">Reference proteome</keyword>
<dbReference type="EnsemblPlants" id="ORUFI11G05360.9">
    <property type="protein sequence ID" value="ORUFI11G05360.9"/>
    <property type="gene ID" value="ORUFI11G05360"/>
</dbReference>
<dbReference type="HOGENOM" id="CLU_1899620_0_0_1"/>
<dbReference type="AlphaFoldDB" id="A0A0E0R561"/>
<dbReference type="Gramene" id="ORUFI11G05360.9">
    <property type="protein sequence ID" value="ORUFI11G05360.9"/>
    <property type="gene ID" value="ORUFI11G05360"/>
</dbReference>
<evidence type="ECO:0000313" key="1">
    <source>
        <dbReference type="EnsemblPlants" id="ORUFI11G05360.9"/>
    </source>
</evidence>